<evidence type="ECO:0000313" key="3">
    <source>
        <dbReference type="Proteomes" id="UP001207116"/>
    </source>
</evidence>
<feature type="domain" description="Methyltransferase" evidence="1">
    <location>
        <begin position="62"/>
        <end position="158"/>
    </location>
</feature>
<evidence type="ECO:0000313" key="2">
    <source>
        <dbReference type="EMBL" id="MCX2719648.1"/>
    </source>
</evidence>
<sequence>MMVFKNRSTEAELMDDLSLDSAILDKVLRDVSRANRLLGGDRITRKAVFSILRSEQDRDYSITDVGCGDGAMLRQLAVICRNMKYRVKFIGLDINEMAIRLAQENSRDFPEITYHTADVMKDPNHGFSSDIVLCTLTLHHIPSGQIPQFIKSLAAMARKAVVVNDLQRSPLAYCLFKFFSAIFIKTKIARHDGLVSIKRGFKRSELMAFSRQVPAFIPEIKWKWAFRYLLILAPADRI</sequence>
<proteinExistence type="predicted"/>
<comment type="caution">
    <text evidence="2">The sequence shown here is derived from an EMBL/GenBank/DDBJ whole genome shotgun (WGS) entry which is preliminary data.</text>
</comment>
<reference evidence="2" key="1">
    <citation type="submission" date="2022-11" db="EMBL/GenBank/DDBJ databases">
        <title>The characterization of three novel Bacteroidetes species and genomic analysis of their roles in tidal elemental geochemical cycles.</title>
        <authorList>
            <person name="Ma K.-J."/>
        </authorList>
    </citation>
    <scope>NUCLEOTIDE SEQUENCE</scope>
    <source>
        <strain evidence="2">M415</strain>
    </source>
</reference>
<dbReference type="SUPFAM" id="SSF53335">
    <property type="entry name" value="S-adenosyl-L-methionine-dependent methyltransferases"/>
    <property type="match status" value="1"/>
</dbReference>
<dbReference type="InterPro" id="IPR041698">
    <property type="entry name" value="Methyltransf_25"/>
</dbReference>
<evidence type="ECO:0000259" key="1">
    <source>
        <dbReference type="Pfam" id="PF13649"/>
    </source>
</evidence>
<organism evidence="2 3">
    <name type="scientific">Lentiprolixibacter aurantiacus</name>
    <dbReference type="NCBI Taxonomy" id="2993939"/>
    <lineage>
        <taxon>Bacteria</taxon>
        <taxon>Pseudomonadati</taxon>
        <taxon>Bacteroidota</taxon>
        <taxon>Flavobacteriia</taxon>
        <taxon>Flavobacteriales</taxon>
        <taxon>Flavobacteriaceae</taxon>
        <taxon>Lentiprolixibacter</taxon>
    </lineage>
</organism>
<dbReference type="AlphaFoldDB" id="A0AAE3MLZ7"/>
<gene>
    <name evidence="2" type="ORF">OO016_08540</name>
</gene>
<dbReference type="InterPro" id="IPR029063">
    <property type="entry name" value="SAM-dependent_MTases_sf"/>
</dbReference>
<keyword evidence="2" id="KW-0489">Methyltransferase</keyword>
<dbReference type="Proteomes" id="UP001207116">
    <property type="component" value="Unassembled WGS sequence"/>
</dbReference>
<dbReference type="RefSeq" id="WP_266012448.1">
    <property type="nucleotide sequence ID" value="NZ_JAPFQP010000002.1"/>
</dbReference>
<dbReference type="EMBL" id="JAPFQP010000002">
    <property type="protein sequence ID" value="MCX2719648.1"/>
    <property type="molecule type" value="Genomic_DNA"/>
</dbReference>
<dbReference type="Gene3D" id="3.40.50.150">
    <property type="entry name" value="Vaccinia Virus protein VP39"/>
    <property type="match status" value="1"/>
</dbReference>
<dbReference type="Pfam" id="PF13649">
    <property type="entry name" value="Methyltransf_25"/>
    <property type="match status" value="1"/>
</dbReference>
<name>A0AAE3MLZ7_9FLAO</name>
<keyword evidence="3" id="KW-1185">Reference proteome</keyword>
<protein>
    <submittedName>
        <fullName evidence="2">Methyltransferase domain-containing protein</fullName>
    </submittedName>
</protein>
<dbReference type="GO" id="GO:0032259">
    <property type="term" value="P:methylation"/>
    <property type="evidence" value="ECO:0007669"/>
    <property type="project" value="UniProtKB-KW"/>
</dbReference>
<keyword evidence="2" id="KW-0808">Transferase</keyword>
<dbReference type="CDD" id="cd02440">
    <property type="entry name" value="AdoMet_MTases"/>
    <property type="match status" value="1"/>
</dbReference>
<dbReference type="GO" id="GO:0008168">
    <property type="term" value="F:methyltransferase activity"/>
    <property type="evidence" value="ECO:0007669"/>
    <property type="project" value="UniProtKB-KW"/>
</dbReference>
<accession>A0AAE3MLZ7</accession>